<evidence type="ECO:0000256" key="3">
    <source>
        <dbReference type="ARBA" id="ARBA00023014"/>
    </source>
</evidence>
<dbReference type="SUPFAM" id="SSF54862">
    <property type="entry name" value="4Fe-4S ferredoxins"/>
    <property type="match status" value="1"/>
</dbReference>
<evidence type="ECO:0000259" key="4">
    <source>
        <dbReference type="PROSITE" id="PS51379"/>
    </source>
</evidence>
<sequence>MSWSWLSVSSLVTRSALKPPVTRLYPIERRTPYAKTRGHILFVVDNCNFCTICAHKCPTRAIVANKKEKTWAIDHSLCILCGNCVEDCREGCITLSDQPCPPMRAKEVLQFRKEHDTPSA</sequence>
<feature type="domain" description="4Fe-4S ferredoxin-type" evidence="4">
    <location>
        <begin position="38"/>
        <end position="67"/>
    </location>
</feature>
<dbReference type="Pfam" id="PF13187">
    <property type="entry name" value="Fer4_9"/>
    <property type="match status" value="1"/>
</dbReference>
<dbReference type="Gene3D" id="3.30.70.20">
    <property type="match status" value="1"/>
</dbReference>
<reference evidence="5 6" key="1">
    <citation type="submission" date="2012-11" db="EMBL/GenBank/DDBJ databases">
        <title>Genome assembly of Thiorhodococcus sp. AK35.</title>
        <authorList>
            <person name="Nupur N."/>
            <person name="Khatri I."/>
            <person name="Subramanian S."/>
            <person name="Pinnaka A."/>
        </authorList>
    </citation>
    <scope>NUCLEOTIDE SEQUENCE [LARGE SCALE GENOMIC DNA]</scope>
    <source>
        <strain evidence="5 6">AK35</strain>
    </source>
</reference>
<dbReference type="InterPro" id="IPR017896">
    <property type="entry name" value="4Fe4S_Fe-S-bd"/>
</dbReference>
<proteinExistence type="predicted"/>
<dbReference type="eggNOG" id="COG1143">
    <property type="taxonomic scope" value="Bacteria"/>
</dbReference>
<protein>
    <submittedName>
        <fullName evidence="5">Energy-conserving hydrogenase (Ferredoxin), subunit F</fullName>
    </submittedName>
</protein>
<dbReference type="STRING" id="1249627.D779_3366"/>
<dbReference type="PROSITE" id="PS00198">
    <property type="entry name" value="4FE4S_FER_1"/>
    <property type="match status" value="1"/>
</dbReference>
<dbReference type="EMBL" id="AONC01000006">
    <property type="protein sequence ID" value="EXJ16689.1"/>
    <property type="molecule type" value="Genomic_DNA"/>
</dbReference>
<dbReference type="RefSeq" id="WP_052347729.1">
    <property type="nucleotide sequence ID" value="NZ_AONC01000006.1"/>
</dbReference>
<organism evidence="5 6">
    <name type="scientific">Imhoffiella purpurea</name>
    <dbReference type="NCBI Taxonomy" id="1249627"/>
    <lineage>
        <taxon>Bacteria</taxon>
        <taxon>Pseudomonadati</taxon>
        <taxon>Pseudomonadota</taxon>
        <taxon>Gammaproteobacteria</taxon>
        <taxon>Chromatiales</taxon>
        <taxon>Chromatiaceae</taxon>
        <taxon>Imhoffiella</taxon>
    </lineage>
</organism>
<feature type="domain" description="4Fe-4S ferredoxin-type" evidence="4">
    <location>
        <begin position="69"/>
        <end position="98"/>
    </location>
</feature>
<evidence type="ECO:0000256" key="1">
    <source>
        <dbReference type="ARBA" id="ARBA00022723"/>
    </source>
</evidence>
<dbReference type="Proteomes" id="UP000019460">
    <property type="component" value="Unassembled WGS sequence"/>
</dbReference>
<evidence type="ECO:0000313" key="6">
    <source>
        <dbReference type="Proteomes" id="UP000019460"/>
    </source>
</evidence>
<dbReference type="OrthoDB" id="9808559at2"/>
<gene>
    <name evidence="5" type="ORF">D779_3366</name>
</gene>
<evidence type="ECO:0000313" key="5">
    <source>
        <dbReference type="EMBL" id="EXJ16689.1"/>
    </source>
</evidence>
<dbReference type="AlphaFoldDB" id="W9VB69"/>
<dbReference type="GO" id="GO:0046872">
    <property type="term" value="F:metal ion binding"/>
    <property type="evidence" value="ECO:0007669"/>
    <property type="project" value="UniProtKB-KW"/>
</dbReference>
<keyword evidence="3" id="KW-0411">Iron-sulfur</keyword>
<name>W9VB69_9GAMM</name>
<dbReference type="GO" id="GO:0051536">
    <property type="term" value="F:iron-sulfur cluster binding"/>
    <property type="evidence" value="ECO:0007669"/>
    <property type="project" value="UniProtKB-KW"/>
</dbReference>
<keyword evidence="6" id="KW-1185">Reference proteome</keyword>
<accession>W9VB69</accession>
<evidence type="ECO:0000256" key="2">
    <source>
        <dbReference type="ARBA" id="ARBA00023004"/>
    </source>
</evidence>
<keyword evidence="1" id="KW-0479">Metal-binding</keyword>
<dbReference type="PROSITE" id="PS51379">
    <property type="entry name" value="4FE4S_FER_2"/>
    <property type="match status" value="2"/>
</dbReference>
<dbReference type="InterPro" id="IPR017900">
    <property type="entry name" value="4Fe4S_Fe_S_CS"/>
</dbReference>
<comment type="caution">
    <text evidence="5">The sequence shown here is derived from an EMBL/GenBank/DDBJ whole genome shotgun (WGS) entry which is preliminary data.</text>
</comment>
<keyword evidence="2" id="KW-0408">Iron</keyword>